<dbReference type="AlphaFoldDB" id="A0A426U2S9"/>
<comment type="caution">
    <text evidence="1">The sequence shown here is derived from an EMBL/GenBank/DDBJ whole genome shotgun (WGS) entry which is preliminary data.</text>
</comment>
<reference evidence="1 2" key="1">
    <citation type="submission" date="2018-12" db="EMBL/GenBank/DDBJ databases">
        <title>Genome Sequence of Candidatus Viridilinea halotolerans isolated from saline sulfide-rich spring.</title>
        <authorList>
            <person name="Grouzdev D.S."/>
            <person name="Burganskaya E.I."/>
            <person name="Krutkina M.S."/>
            <person name="Sukhacheva M.V."/>
            <person name="Gorlenko V.M."/>
        </authorList>
    </citation>
    <scope>NUCLEOTIDE SEQUENCE [LARGE SCALE GENOMIC DNA]</scope>
    <source>
        <strain evidence="1">Chok-6</strain>
    </source>
</reference>
<dbReference type="EMBL" id="RSAS01000301">
    <property type="protein sequence ID" value="RRR74015.1"/>
    <property type="molecule type" value="Genomic_DNA"/>
</dbReference>
<evidence type="ECO:0000313" key="1">
    <source>
        <dbReference type="EMBL" id="RRR74015.1"/>
    </source>
</evidence>
<protein>
    <submittedName>
        <fullName evidence="1">Uncharacterized protein</fullName>
    </submittedName>
</protein>
<proteinExistence type="predicted"/>
<name>A0A426U2S9_9CHLR</name>
<gene>
    <name evidence="1" type="ORF">EI684_07900</name>
</gene>
<dbReference type="Proteomes" id="UP000280307">
    <property type="component" value="Unassembled WGS sequence"/>
</dbReference>
<organism evidence="1 2">
    <name type="scientific">Candidatus Viridilinea halotolerans</name>
    <dbReference type="NCBI Taxonomy" id="2491704"/>
    <lineage>
        <taxon>Bacteria</taxon>
        <taxon>Bacillati</taxon>
        <taxon>Chloroflexota</taxon>
        <taxon>Chloroflexia</taxon>
        <taxon>Chloroflexales</taxon>
        <taxon>Chloroflexineae</taxon>
        <taxon>Oscillochloridaceae</taxon>
        <taxon>Candidatus Viridilinea</taxon>
    </lineage>
</organism>
<evidence type="ECO:0000313" key="2">
    <source>
        <dbReference type="Proteomes" id="UP000280307"/>
    </source>
</evidence>
<accession>A0A426U2S9</accession>
<sequence>MRLHHLWPYSLLNLVHPLDDYADDVELLRHPKGELKQLMPGFDEVEHGVEILAQLDLDHILARQETCAALRGIVAWCIGALRCHRQHKYHDLETRFGIPNGILSPLAQSQIAMLPCASRGSDQ</sequence>